<dbReference type="InterPro" id="IPR029026">
    <property type="entry name" value="tRNA_m1G_MTases_N"/>
</dbReference>
<reference evidence="9 10" key="1">
    <citation type="submission" date="2019-02" db="EMBL/GenBank/DDBJ databases">
        <authorList>
            <person name="Lehtovirta-Morley E L."/>
        </authorList>
    </citation>
    <scope>NUCLEOTIDE SEQUENCE [LARGE SCALE GENOMIC DNA]</scope>
    <source>
        <strain evidence="9">NFRAN1</strain>
    </source>
</reference>
<dbReference type="SUPFAM" id="SSF75217">
    <property type="entry name" value="alpha/beta knot"/>
    <property type="match status" value="1"/>
</dbReference>
<dbReference type="KEGG" id="nfn:NFRAN_1021"/>
<gene>
    <name evidence="9" type="ORF">NFRAN_1021</name>
</gene>
<comment type="similarity">
    <text evidence="1">Belongs to the class IV-like SAM-binding methyltransferase superfamily. RNA methyltransferase NEP1 family.</text>
</comment>
<accession>A0A484I9B4</accession>
<dbReference type="CDD" id="cd18088">
    <property type="entry name" value="Nep1-like"/>
    <property type="match status" value="1"/>
</dbReference>
<dbReference type="Proteomes" id="UP000294299">
    <property type="component" value="Chromosome NFRAN"/>
</dbReference>
<dbReference type="Gene3D" id="3.40.1280.10">
    <property type="match status" value="1"/>
</dbReference>
<dbReference type="PANTHER" id="PTHR12636">
    <property type="entry name" value="NEP1/MRA1"/>
    <property type="match status" value="1"/>
</dbReference>
<dbReference type="OrthoDB" id="7612at2157"/>
<protein>
    <submittedName>
        <fullName evidence="9">Ribosome biogenesis protein</fullName>
    </submittedName>
</protein>
<evidence type="ECO:0000256" key="6">
    <source>
        <dbReference type="ARBA" id="ARBA00022691"/>
    </source>
</evidence>
<dbReference type="PANTHER" id="PTHR12636:SF5">
    <property type="entry name" value="RIBOSOMAL RNA SMALL SUBUNIT METHYLTRANSFERASE NEP1"/>
    <property type="match status" value="1"/>
</dbReference>
<evidence type="ECO:0000256" key="3">
    <source>
        <dbReference type="ARBA" id="ARBA00022552"/>
    </source>
</evidence>
<evidence type="ECO:0000256" key="2">
    <source>
        <dbReference type="ARBA" id="ARBA00022517"/>
    </source>
</evidence>
<keyword evidence="4" id="KW-0489">Methyltransferase</keyword>
<evidence type="ECO:0000256" key="1">
    <source>
        <dbReference type="ARBA" id="ARBA00008115"/>
    </source>
</evidence>
<keyword evidence="3" id="KW-0698">rRNA processing</keyword>
<evidence type="ECO:0000256" key="8">
    <source>
        <dbReference type="ARBA" id="ARBA00022884"/>
    </source>
</evidence>
<dbReference type="GO" id="GO:0070037">
    <property type="term" value="F:rRNA (pseudouridine) methyltransferase activity"/>
    <property type="evidence" value="ECO:0007669"/>
    <property type="project" value="InterPro"/>
</dbReference>
<dbReference type="GO" id="GO:0070475">
    <property type="term" value="P:rRNA base methylation"/>
    <property type="evidence" value="ECO:0007669"/>
    <property type="project" value="InterPro"/>
</dbReference>
<dbReference type="Pfam" id="PF03587">
    <property type="entry name" value="EMG1"/>
    <property type="match status" value="1"/>
</dbReference>
<keyword evidence="7" id="KW-0699">rRNA-binding</keyword>
<dbReference type="EMBL" id="LR216287">
    <property type="protein sequence ID" value="VFJ13343.1"/>
    <property type="molecule type" value="Genomic_DNA"/>
</dbReference>
<evidence type="ECO:0000256" key="5">
    <source>
        <dbReference type="ARBA" id="ARBA00022679"/>
    </source>
</evidence>
<dbReference type="GeneID" id="39420465"/>
<proteinExistence type="inferred from homology"/>
<organism evidence="9 10">
    <name type="scientific">Candidatus Nitrosocosmicus franklandianus</name>
    <dbReference type="NCBI Taxonomy" id="1798806"/>
    <lineage>
        <taxon>Archaea</taxon>
        <taxon>Nitrososphaerota</taxon>
        <taxon>Nitrososphaeria</taxon>
        <taxon>Nitrososphaerales</taxon>
        <taxon>Nitrososphaeraceae</taxon>
        <taxon>Candidatus Nitrosocosmicus</taxon>
    </lineage>
</organism>
<evidence type="ECO:0000313" key="9">
    <source>
        <dbReference type="EMBL" id="VFJ13343.1"/>
    </source>
</evidence>
<dbReference type="InterPro" id="IPR005304">
    <property type="entry name" value="Rbsml_bgen_MeTrfase_EMG1/NEP1"/>
</dbReference>
<evidence type="ECO:0000256" key="7">
    <source>
        <dbReference type="ARBA" id="ARBA00022730"/>
    </source>
</evidence>
<dbReference type="RefSeq" id="WP_134483239.1">
    <property type="nucleotide sequence ID" value="NZ_LR216287.1"/>
</dbReference>
<evidence type="ECO:0000256" key="4">
    <source>
        <dbReference type="ARBA" id="ARBA00022603"/>
    </source>
</evidence>
<evidence type="ECO:0000313" key="10">
    <source>
        <dbReference type="Proteomes" id="UP000294299"/>
    </source>
</evidence>
<keyword evidence="10" id="KW-1185">Reference proteome</keyword>
<sequence>MLSLIIADASIETIPLNLYKHHSLKKMRRFNKGPTDILLDRSFHHFAMVSSGMADLHKRGRPDILHIALVNALATPLYRKNMLKVFIHTIDNNVILVGDDVRIPKSYMRFEGLMLNLLKNKKIVSDDGKILLEMTSEMNIGYLIKEVIKSDSVVGFSTTGNYRNLESITMDLSQFTNPCVIIGGFPKGYFSKSVDVYFDKKYSISDMGLESHVVISRLLYEYEKKVLG</sequence>
<dbReference type="AlphaFoldDB" id="A0A484I9B4"/>
<keyword evidence="6" id="KW-0949">S-adenosyl-L-methionine</keyword>
<name>A0A484I9B4_9ARCH</name>
<keyword evidence="2" id="KW-0690">Ribosome biogenesis</keyword>
<dbReference type="GO" id="GO:0019843">
    <property type="term" value="F:rRNA binding"/>
    <property type="evidence" value="ECO:0007669"/>
    <property type="project" value="UniProtKB-KW"/>
</dbReference>
<keyword evidence="8" id="KW-0694">RNA-binding</keyword>
<keyword evidence="5" id="KW-0808">Transferase</keyword>
<dbReference type="InterPro" id="IPR029028">
    <property type="entry name" value="Alpha/beta_knot_MTases"/>
</dbReference>